<dbReference type="Pfam" id="PF14687">
    <property type="entry name" value="DUF4460"/>
    <property type="match status" value="1"/>
</dbReference>
<protein>
    <recommendedName>
        <fullName evidence="1">DUF4460 domain-containing protein</fullName>
    </recommendedName>
</protein>
<dbReference type="PANTHER" id="PTHR31596:SF1">
    <property type="entry name" value="T-CELL ACTIVATION INHIBITOR, MITOCHONDRIAL"/>
    <property type="match status" value="1"/>
</dbReference>
<gene>
    <name evidence="2" type="ORF">RIMI_LOCUS5278243</name>
</gene>
<evidence type="ECO:0000259" key="1">
    <source>
        <dbReference type="Pfam" id="PF14687"/>
    </source>
</evidence>
<sequence length="138" mass="15787">MINKEVNENSLKRLNGYLENIQKPGLRSHKPAQLTFYVRETVQIPENDQESPRESGFRAVSFTLDSRDLLSTVLGILNSCSLSTDHVHSSSDSVRSTKTVASSFYRPIKWDKTFYSFTGYKDPEEELEQAHKTEITIK</sequence>
<name>A0ABN9L8R4_9NEOB</name>
<dbReference type="InterPro" id="IPR028031">
    <property type="entry name" value="DUF4460"/>
</dbReference>
<feature type="domain" description="DUF4460" evidence="1">
    <location>
        <begin position="3"/>
        <end position="82"/>
    </location>
</feature>
<comment type="caution">
    <text evidence="2">The sequence shown here is derived from an EMBL/GenBank/DDBJ whole genome shotgun (WGS) entry which is preliminary data.</text>
</comment>
<organism evidence="2 3">
    <name type="scientific">Ranitomeya imitator</name>
    <name type="common">mimic poison frog</name>
    <dbReference type="NCBI Taxonomy" id="111125"/>
    <lineage>
        <taxon>Eukaryota</taxon>
        <taxon>Metazoa</taxon>
        <taxon>Chordata</taxon>
        <taxon>Craniata</taxon>
        <taxon>Vertebrata</taxon>
        <taxon>Euteleostomi</taxon>
        <taxon>Amphibia</taxon>
        <taxon>Batrachia</taxon>
        <taxon>Anura</taxon>
        <taxon>Neobatrachia</taxon>
        <taxon>Hyloidea</taxon>
        <taxon>Dendrobatidae</taxon>
        <taxon>Dendrobatinae</taxon>
        <taxon>Ranitomeya</taxon>
    </lineage>
</organism>
<proteinExistence type="predicted"/>
<reference evidence="2" key="1">
    <citation type="submission" date="2023-07" db="EMBL/GenBank/DDBJ databases">
        <authorList>
            <person name="Stuckert A."/>
        </authorList>
    </citation>
    <scope>NUCLEOTIDE SEQUENCE</scope>
</reference>
<dbReference type="InterPro" id="IPR027986">
    <property type="entry name" value="TCAIM"/>
</dbReference>
<evidence type="ECO:0000313" key="2">
    <source>
        <dbReference type="EMBL" id="CAJ0932877.1"/>
    </source>
</evidence>
<dbReference type="EMBL" id="CAUEEQ010008907">
    <property type="protein sequence ID" value="CAJ0932877.1"/>
    <property type="molecule type" value="Genomic_DNA"/>
</dbReference>
<accession>A0ABN9L8R4</accession>
<dbReference type="PANTHER" id="PTHR31596">
    <property type="entry name" value="T-CELL ACTIVATION INHIBITOR, MITOCHONDRIAL"/>
    <property type="match status" value="1"/>
</dbReference>
<keyword evidence="3" id="KW-1185">Reference proteome</keyword>
<evidence type="ECO:0000313" key="3">
    <source>
        <dbReference type="Proteomes" id="UP001176940"/>
    </source>
</evidence>
<dbReference type="Proteomes" id="UP001176940">
    <property type="component" value="Unassembled WGS sequence"/>
</dbReference>